<evidence type="ECO:0000259" key="1">
    <source>
        <dbReference type="Pfam" id="PF11412"/>
    </source>
</evidence>
<dbReference type="Pfam" id="PF11412">
    <property type="entry name" value="DsbD_N"/>
    <property type="match status" value="1"/>
</dbReference>
<dbReference type="EMBL" id="FORF01000001">
    <property type="protein sequence ID" value="SFI37649.1"/>
    <property type="molecule type" value="Genomic_DNA"/>
</dbReference>
<dbReference type="AlphaFoldDB" id="A0A1I3HPY8"/>
<evidence type="ECO:0000313" key="2">
    <source>
        <dbReference type="EMBL" id="SFI37649.1"/>
    </source>
</evidence>
<feature type="domain" description="Thiol:disulfide interchange protein DsbD N-terminal" evidence="1">
    <location>
        <begin position="2"/>
        <end position="98"/>
    </location>
</feature>
<evidence type="ECO:0000313" key="3">
    <source>
        <dbReference type="Proteomes" id="UP000242763"/>
    </source>
</evidence>
<reference evidence="3" key="1">
    <citation type="submission" date="2016-10" db="EMBL/GenBank/DDBJ databases">
        <authorList>
            <person name="Varghese N."/>
            <person name="Submissions S."/>
        </authorList>
    </citation>
    <scope>NUCLEOTIDE SEQUENCE [LARGE SCALE GENOMIC DNA]</scope>
    <source>
        <strain evidence="3">DSM 21857</strain>
    </source>
</reference>
<protein>
    <submittedName>
        <fullName evidence="2">Thiol-disulfide interchange protein, contains DsbC and DsbD domains</fullName>
    </submittedName>
</protein>
<keyword evidence="3" id="KW-1185">Reference proteome</keyword>
<accession>A0A1I3HPY8</accession>
<sequence length="212" mass="22699">MEIRLDPGWKTYWQDPGSSGVPPVVSTIQDGSIAPATLNFPTPRWFADDYGSWAGYDHDVTMALTLKAPSRLNGEPTRLNVFLGICEAICIPVQVELLLDKGLNQAVAADEQIISAAFDALPAQATPAMHLRIDDVNEGELVAEAIVPAGAAVMEIFVAGNGRVTFETPTLRAGANLPTFTTRFRGAINSGDVFDYTLVTTEGAVRGQLQIP</sequence>
<dbReference type="InterPro" id="IPR028250">
    <property type="entry name" value="DsbDN"/>
</dbReference>
<dbReference type="STRING" id="1121003.SAMN03080618_00295"/>
<proteinExistence type="predicted"/>
<organism evidence="2 3">
    <name type="scientific">Aquamicrobium aerolatum DSM 21857</name>
    <dbReference type="NCBI Taxonomy" id="1121003"/>
    <lineage>
        <taxon>Bacteria</taxon>
        <taxon>Pseudomonadati</taxon>
        <taxon>Pseudomonadota</taxon>
        <taxon>Alphaproteobacteria</taxon>
        <taxon>Hyphomicrobiales</taxon>
        <taxon>Phyllobacteriaceae</taxon>
        <taxon>Aerobium</taxon>
    </lineage>
</organism>
<dbReference type="Proteomes" id="UP000242763">
    <property type="component" value="Unassembled WGS sequence"/>
</dbReference>
<name>A0A1I3HPY8_9HYPH</name>
<gene>
    <name evidence="2" type="ORF">SAMN03080618_00295</name>
</gene>